<evidence type="ECO:0000256" key="1">
    <source>
        <dbReference type="ARBA" id="ARBA00004141"/>
    </source>
</evidence>
<dbReference type="PANTHER" id="PTHR13929:SF0">
    <property type="entry name" value="UBIA PRENYLTRANSFERASE DOMAIN-CONTAINING PROTEIN 1"/>
    <property type="match status" value="1"/>
</dbReference>
<feature type="transmembrane region" description="Helical" evidence="8">
    <location>
        <begin position="221"/>
        <end position="246"/>
    </location>
</feature>
<feature type="transmembrane region" description="Helical" evidence="8">
    <location>
        <begin position="183"/>
        <end position="201"/>
    </location>
</feature>
<comment type="subcellular location">
    <subcellularLocation>
        <location evidence="8">Cell membrane</location>
        <topology evidence="8">Multi-pass membrane protein</topology>
    </subcellularLocation>
    <subcellularLocation>
        <location evidence="1">Membrane</location>
        <topology evidence="1">Multi-pass membrane protein</topology>
    </subcellularLocation>
</comment>
<dbReference type="GeneID" id="67387854"/>
<evidence type="ECO:0000256" key="6">
    <source>
        <dbReference type="ARBA" id="ARBA00022989"/>
    </source>
</evidence>
<sequence length="303" mass="32324">MALEKRRRKKKRSLILPWLLASRPATLIVSLSAVSLGWGAALLTVTGRKASLLLVALAALTAVLLQIGANYINDYGDGIRGADSNRSHASRRLTASGANPFSVLTTGLSFLIAAAGSGLIAVILTQRWQLILVGVFSIAAAYLYTAGPFPYAYFGLGELSVFIFFGPVTVIGTVFLLSGIVTLSSFLVAVVAGSWSAAILLMNNLRDHESDMQSNKRTFSVLFGVLIARIVCIALIAVPYIVVAILLIELPFIGYVFLTLLLSAPIVIILATAVTSKEFAIAFRLGIICLIPFAIFFTWGLAS</sequence>
<dbReference type="CDD" id="cd13962">
    <property type="entry name" value="PT_UbiA_UBIAD1"/>
    <property type="match status" value="1"/>
</dbReference>
<accession>Q83H01</accession>
<dbReference type="STRING" id="203267.TWT_070"/>
<evidence type="ECO:0000313" key="10">
    <source>
        <dbReference type="EMBL" id="AAO44167.1"/>
    </source>
</evidence>
<keyword evidence="7 8" id="KW-0472">Membrane</keyword>
<feature type="transmembrane region" description="Helical" evidence="8">
    <location>
        <begin position="130"/>
        <end position="147"/>
    </location>
</feature>
<dbReference type="InterPro" id="IPR026046">
    <property type="entry name" value="UBIAD1"/>
</dbReference>
<dbReference type="HOGENOM" id="CLU_043611_1_0_11"/>
<gene>
    <name evidence="8 10" type="primary">menA</name>
    <name evidence="10" type="ordered locus">TWT_070</name>
</gene>
<keyword evidence="5 8" id="KW-0812">Transmembrane</keyword>
<dbReference type="EC" id="2.5.1.74" evidence="8 9"/>
<keyword evidence="3 8" id="KW-1003">Cell membrane</keyword>
<dbReference type="InterPro" id="IPR044878">
    <property type="entry name" value="UbiA_sf"/>
</dbReference>
<feature type="transmembrane region" description="Helical" evidence="8">
    <location>
        <begin position="49"/>
        <end position="72"/>
    </location>
</feature>
<evidence type="ECO:0000256" key="9">
    <source>
        <dbReference type="NCBIfam" id="TIGR00751"/>
    </source>
</evidence>
<dbReference type="RefSeq" id="WP_011096046.1">
    <property type="nucleotide sequence ID" value="NC_004572.3"/>
</dbReference>
<dbReference type="eggNOG" id="COG1575">
    <property type="taxonomic scope" value="Bacteria"/>
</dbReference>
<evidence type="ECO:0000256" key="2">
    <source>
        <dbReference type="ARBA" id="ARBA00022428"/>
    </source>
</evidence>
<name>Q83H01_TROWT</name>
<dbReference type="KEGG" id="twh:TWT_070"/>
<keyword evidence="2 8" id="KW-0474">Menaquinone biosynthesis</keyword>
<comment type="similarity">
    <text evidence="8">Belongs to the MenA family. Type 1 subfamily.</text>
</comment>
<dbReference type="NCBIfam" id="TIGR00751">
    <property type="entry name" value="menA"/>
    <property type="match status" value="1"/>
</dbReference>
<dbReference type="GO" id="GO:0009234">
    <property type="term" value="P:menaquinone biosynthetic process"/>
    <property type="evidence" value="ECO:0007669"/>
    <property type="project" value="UniProtKB-UniRule"/>
</dbReference>
<comment type="pathway">
    <text evidence="8">Quinol/quinone metabolism; menaquinone biosynthesis; menaquinol from 1,4-dihydroxy-2-naphthoate: step 1/2.</text>
</comment>
<comment type="catalytic activity">
    <reaction evidence="8">
        <text>an all-trans-polyprenyl diphosphate + 1,4-dihydroxy-2-naphthoate + H(+) = a 2-demethylmenaquinol + CO2 + diphosphate</text>
        <dbReference type="Rhea" id="RHEA:26478"/>
        <dbReference type="Rhea" id="RHEA-COMP:9563"/>
        <dbReference type="Rhea" id="RHEA-COMP:9564"/>
        <dbReference type="ChEBI" id="CHEBI:11173"/>
        <dbReference type="ChEBI" id="CHEBI:15378"/>
        <dbReference type="ChEBI" id="CHEBI:16526"/>
        <dbReference type="ChEBI" id="CHEBI:33019"/>
        <dbReference type="ChEBI" id="CHEBI:55437"/>
        <dbReference type="ChEBI" id="CHEBI:58914"/>
        <dbReference type="EC" id="2.5.1.74"/>
    </reaction>
</comment>
<dbReference type="HAMAP" id="MF_01937">
    <property type="entry name" value="MenA_1"/>
    <property type="match status" value="1"/>
</dbReference>
<evidence type="ECO:0000256" key="8">
    <source>
        <dbReference type="HAMAP-Rule" id="MF_01937"/>
    </source>
</evidence>
<evidence type="ECO:0000256" key="5">
    <source>
        <dbReference type="ARBA" id="ARBA00022692"/>
    </source>
</evidence>
<dbReference type="InterPro" id="IPR000537">
    <property type="entry name" value="UbiA_prenyltransferase"/>
</dbReference>
<evidence type="ECO:0000256" key="4">
    <source>
        <dbReference type="ARBA" id="ARBA00022679"/>
    </source>
</evidence>
<keyword evidence="6 8" id="KW-1133">Transmembrane helix</keyword>
<dbReference type="EMBL" id="AE014184">
    <property type="protein sequence ID" value="AAO44167.1"/>
    <property type="molecule type" value="Genomic_DNA"/>
</dbReference>
<dbReference type="Pfam" id="PF01040">
    <property type="entry name" value="UbiA"/>
    <property type="match status" value="1"/>
</dbReference>
<proteinExistence type="inferred from homology"/>
<comment type="function">
    <text evidence="8">Conversion of 1,4-dihydroxy-2-naphthoate (DHNA) to demethylmenaquinone (DMK).</text>
</comment>
<dbReference type="PIRSF" id="PIRSF005355">
    <property type="entry name" value="UBIAD1"/>
    <property type="match status" value="1"/>
</dbReference>
<dbReference type="GO" id="GO:0005886">
    <property type="term" value="C:plasma membrane"/>
    <property type="evidence" value="ECO:0007669"/>
    <property type="project" value="UniProtKB-SubCell"/>
</dbReference>
<organism evidence="10 11">
    <name type="scientific">Tropheryma whipplei (strain Twist)</name>
    <name type="common">Whipple's bacillus</name>
    <dbReference type="NCBI Taxonomy" id="203267"/>
    <lineage>
        <taxon>Bacteria</taxon>
        <taxon>Bacillati</taxon>
        <taxon>Actinomycetota</taxon>
        <taxon>Actinomycetes</taxon>
        <taxon>Micrococcales</taxon>
        <taxon>Tropherymataceae</taxon>
        <taxon>Tropheryma</taxon>
    </lineage>
</organism>
<dbReference type="Proteomes" id="UP000002200">
    <property type="component" value="Chromosome"/>
</dbReference>
<feature type="transmembrane region" description="Helical" evidence="8">
    <location>
        <begin position="281"/>
        <end position="302"/>
    </location>
</feature>
<dbReference type="AlphaFoldDB" id="Q83H01"/>
<protein>
    <recommendedName>
        <fullName evidence="8 9">1,4-dihydroxy-2-naphthoate octaprenyltransferase</fullName>
        <shortName evidence="8">DHNA-octaprenyltransferase</shortName>
        <ecNumber evidence="8 9">2.5.1.74</ecNumber>
    </recommendedName>
</protein>
<evidence type="ECO:0000256" key="3">
    <source>
        <dbReference type="ARBA" id="ARBA00022475"/>
    </source>
</evidence>
<dbReference type="InterPro" id="IPR004657">
    <property type="entry name" value="MenA"/>
</dbReference>
<dbReference type="Gene3D" id="1.10.357.140">
    <property type="entry name" value="UbiA prenyltransferase"/>
    <property type="match status" value="1"/>
</dbReference>
<dbReference type="UniPathway" id="UPA00079">
    <property type="reaction ID" value="UER00168"/>
</dbReference>
<feature type="transmembrane region" description="Helical" evidence="8">
    <location>
        <begin position="101"/>
        <end position="124"/>
    </location>
</feature>
<dbReference type="PANTHER" id="PTHR13929">
    <property type="entry name" value="1,4-DIHYDROXY-2-NAPHTHOATE OCTAPRENYLTRANSFERASE"/>
    <property type="match status" value="1"/>
</dbReference>
<dbReference type="OrthoDB" id="9767568at2"/>
<dbReference type="GO" id="GO:0046428">
    <property type="term" value="F:1,4-dihydroxy-2-naphthoate polyprenyltransferase activity"/>
    <property type="evidence" value="ECO:0007669"/>
    <property type="project" value="UniProtKB-UniRule"/>
</dbReference>
<reference evidence="10 11" key="1">
    <citation type="journal article" date="2003" name="Genome Res.">
        <title>Tropheryma whipplei twist: a human pathogenic Actinobacteria with a reduced genome.</title>
        <authorList>
            <person name="Raoult D."/>
            <person name="Ogata H."/>
            <person name="Audic S."/>
            <person name="Robert C."/>
            <person name="Suhre K."/>
            <person name="Drancourt M."/>
            <person name="Claverie J.-M."/>
        </authorList>
    </citation>
    <scope>NUCLEOTIDE SEQUENCE [LARGE SCALE GENOMIC DNA]</scope>
    <source>
        <strain evidence="10 11">Twist</strain>
    </source>
</reference>
<evidence type="ECO:0000313" key="11">
    <source>
        <dbReference type="Proteomes" id="UP000002200"/>
    </source>
</evidence>
<feature type="transmembrane region" description="Helical" evidence="8">
    <location>
        <begin position="252"/>
        <end position="274"/>
    </location>
</feature>
<feature type="transmembrane region" description="Helical" evidence="8">
    <location>
        <begin position="159"/>
        <end position="177"/>
    </location>
</feature>
<keyword evidence="11" id="KW-1185">Reference proteome</keyword>
<keyword evidence="4 8" id="KW-0808">Transferase</keyword>
<dbReference type="GO" id="GO:0042371">
    <property type="term" value="P:vitamin K biosynthetic process"/>
    <property type="evidence" value="ECO:0007669"/>
    <property type="project" value="TreeGrafter"/>
</dbReference>
<evidence type="ECO:0000256" key="7">
    <source>
        <dbReference type="ARBA" id="ARBA00023136"/>
    </source>
</evidence>